<evidence type="ECO:0000313" key="1">
    <source>
        <dbReference type="EMBL" id="SPL65387.1"/>
    </source>
</evidence>
<dbReference type="EMBL" id="OOFM01000005">
    <property type="protein sequence ID" value="SPL65387.1"/>
    <property type="molecule type" value="Genomic_DNA"/>
</dbReference>
<proteinExistence type="predicted"/>
<sequence>MTLELVVEADNPGSAVSDTVIRLQKLLETHDPLLLSSMLREAVAYTAAKSPCRI</sequence>
<protein>
    <submittedName>
        <fullName evidence="1">Uncharacterized protein</fullName>
    </submittedName>
</protein>
<evidence type="ECO:0000313" key="2">
    <source>
        <dbReference type="Proteomes" id="UP000246073"/>
    </source>
</evidence>
<gene>
    <name evidence="1" type="ORF">OHAE_1254</name>
</gene>
<accession>A0A2P9HMQ5</accession>
<organism evidence="1 2">
    <name type="scientific">Ochrobactrum soli</name>
    <dbReference type="NCBI Taxonomy" id="2448455"/>
    <lineage>
        <taxon>Bacteria</taxon>
        <taxon>Pseudomonadati</taxon>
        <taxon>Pseudomonadota</taxon>
        <taxon>Alphaproteobacteria</taxon>
        <taxon>Hyphomicrobiales</taxon>
        <taxon>Brucellaceae</taxon>
        <taxon>Brucella/Ochrobactrum group</taxon>
        <taxon>Ochrobactrum</taxon>
    </lineage>
</organism>
<dbReference type="Proteomes" id="UP000246073">
    <property type="component" value="Unassembled WGS sequence"/>
</dbReference>
<name>A0A2P9HMQ5_9HYPH</name>
<dbReference type="AlphaFoldDB" id="A0A2P9HMQ5"/>
<reference evidence="2" key="1">
    <citation type="submission" date="2017-12" db="EMBL/GenBank/DDBJ databases">
        <authorList>
            <person name="Diaz M."/>
        </authorList>
    </citation>
    <scope>NUCLEOTIDE SEQUENCE [LARGE SCALE GENOMIC DNA]</scope>
    <source>
        <strain evidence="2">FI11154</strain>
    </source>
</reference>